<protein>
    <submittedName>
        <fullName evidence="1">Uncharacterized protein</fullName>
    </submittedName>
</protein>
<dbReference type="EMBL" id="CP121195">
    <property type="protein sequence ID" value="XBH14068.1"/>
    <property type="molecule type" value="Genomic_DNA"/>
</dbReference>
<sequence length="247" mass="27013">MQNGAKAAIAGTIILLAAVGGRIGMIYHERNAPIKLPPAAATAKLSDDDLVFLKKERPDSMADIKTLFGTTVWISAGGQLDYYPYVGHKVVYAKSAGTLLGAEPLLIKGAVEQVAPKSATFRIPGGDRQVSLVFTLPKSSDPAKEYATPVGYRQDGQYTFYNDEIFFYDDPHVLYKHWGPEIWKAVDSHQVILGMNERQVELALGQVSKSVSQDYGNRMVVFANTGHPMAVTFVNNKVTAFRADQGF</sequence>
<evidence type="ECO:0000313" key="1">
    <source>
        <dbReference type="EMBL" id="XBH10640.1"/>
    </source>
</evidence>
<dbReference type="KEGG" id="epl:P4G45_02645"/>
<evidence type="ECO:0000313" key="2">
    <source>
        <dbReference type="EMBL" id="XBH14068.1"/>
    </source>
</evidence>
<accession>A0AAU7DAD8</accession>
<dbReference type="EMBL" id="CP121194">
    <property type="protein sequence ID" value="XBH10640.1"/>
    <property type="molecule type" value="Genomic_DNA"/>
</dbReference>
<organism evidence="1">
    <name type="scientific">Edaphobacter paludis</name>
    <dbReference type="NCBI Taxonomy" id="3035702"/>
    <lineage>
        <taxon>Bacteria</taxon>
        <taxon>Pseudomonadati</taxon>
        <taxon>Acidobacteriota</taxon>
        <taxon>Terriglobia</taxon>
        <taxon>Terriglobales</taxon>
        <taxon>Acidobacteriaceae</taxon>
        <taxon>Edaphobacter</taxon>
    </lineage>
</organism>
<gene>
    <name evidence="1" type="ORF">P4G45_02645</name>
    <name evidence="2" type="ORF">P8936_02620</name>
</gene>
<name>A0AAU7D0J2_9BACT</name>
<dbReference type="RefSeq" id="WP_348268146.1">
    <property type="nucleotide sequence ID" value="NZ_CP121194.1"/>
</dbReference>
<accession>A0AAU7D0J2</accession>
<reference evidence="1" key="1">
    <citation type="submission" date="2023-03" db="EMBL/GenBank/DDBJ databases">
        <title>Edaphobacter sp.</title>
        <authorList>
            <person name="Huber K.J."/>
            <person name="Papendorf J."/>
            <person name="Pilke C."/>
            <person name="Bunk B."/>
            <person name="Sproeer C."/>
            <person name="Pester M."/>
        </authorList>
    </citation>
    <scope>NUCLEOTIDE SEQUENCE</scope>
    <source>
        <strain evidence="1">DSM 109919</strain>
        <strain evidence="2">DSM 109920</strain>
    </source>
</reference>
<dbReference type="AlphaFoldDB" id="A0AAU7D0J2"/>
<proteinExistence type="predicted"/>